<dbReference type="RefSeq" id="WP_135993735.1">
    <property type="nucleotide sequence ID" value="NZ_SRYD01000055.1"/>
</dbReference>
<sequence>MKIEPRTIKHEKFKEMVKEWLDTHREEYCAFAEEVSRRDRSGFIQIFEYAQLAAPGYANVVMAKMSEKNPKDLDSIEKFLRDADIASTLVDGFQSQKPDSIVPAMLAWMYFGNSWETVVSYNEEMIQDKDTGLSDRIKARFMILVTIQMSIVNGHRTREDWREFRKIQKSMGSIVPVSDTVIEEMEEERPEAALTDDEVSEVTDEKKEPKKRGRKKVRETLDNLIPDNTDRIKGKISEFLKLRSSGNDLAMLYIYLHEDSHIRSCDISTFHDALSEHYPEYKFVGLRGVQKAHQQLTTPMMGGKRMIDMGQDKKNLDNIRNHFEAA</sequence>
<gene>
    <name evidence="2" type="ORF">E5333_12150</name>
</gene>
<reference evidence="2 3" key="1">
    <citation type="submission" date="2019-04" db="EMBL/GenBank/DDBJ databases">
        <title>Microbes associate with the intestines of laboratory mice.</title>
        <authorList>
            <person name="Navarre W."/>
            <person name="Wong E."/>
            <person name="Huang K."/>
            <person name="Tropini C."/>
            <person name="Ng K."/>
            <person name="Yu B."/>
        </authorList>
    </citation>
    <scope>NUCLEOTIDE SEQUENCE [LARGE SCALE GENOMIC DNA]</scope>
    <source>
        <strain evidence="2 3">NM06_A21</strain>
    </source>
</reference>
<evidence type="ECO:0000256" key="1">
    <source>
        <dbReference type="SAM" id="MobiDB-lite"/>
    </source>
</evidence>
<name>A0A4S2FP23_9BACT</name>
<feature type="region of interest" description="Disordered" evidence="1">
    <location>
        <begin position="188"/>
        <end position="215"/>
    </location>
</feature>
<dbReference type="AlphaFoldDB" id="A0A4S2FP23"/>
<proteinExistence type="predicted"/>
<evidence type="ECO:0000313" key="2">
    <source>
        <dbReference type="EMBL" id="TGY70851.1"/>
    </source>
</evidence>
<dbReference type="InterPro" id="IPR046106">
    <property type="entry name" value="DUF6043"/>
</dbReference>
<dbReference type="Proteomes" id="UP000306630">
    <property type="component" value="Unassembled WGS sequence"/>
</dbReference>
<protein>
    <submittedName>
        <fullName evidence="2">Uncharacterized protein</fullName>
    </submittedName>
</protein>
<evidence type="ECO:0000313" key="3">
    <source>
        <dbReference type="Proteomes" id="UP000306630"/>
    </source>
</evidence>
<dbReference type="Pfam" id="PF19509">
    <property type="entry name" value="DUF6043"/>
    <property type="match status" value="1"/>
</dbReference>
<dbReference type="EMBL" id="SRYD01000055">
    <property type="protein sequence ID" value="TGY70851.1"/>
    <property type="molecule type" value="Genomic_DNA"/>
</dbReference>
<comment type="caution">
    <text evidence="2">The sequence shown here is derived from an EMBL/GenBank/DDBJ whole genome shotgun (WGS) entry which is preliminary data.</text>
</comment>
<accession>A0A4S2FP23</accession>
<feature type="compositionally biased region" description="Acidic residues" evidence="1">
    <location>
        <begin position="188"/>
        <end position="202"/>
    </location>
</feature>
<organism evidence="2 3">
    <name type="scientific">Muribaculum intestinale</name>
    <dbReference type="NCBI Taxonomy" id="1796646"/>
    <lineage>
        <taxon>Bacteria</taxon>
        <taxon>Pseudomonadati</taxon>
        <taxon>Bacteroidota</taxon>
        <taxon>Bacteroidia</taxon>
        <taxon>Bacteroidales</taxon>
        <taxon>Muribaculaceae</taxon>
        <taxon>Muribaculum</taxon>
    </lineage>
</organism>